<organism evidence="1 2">
    <name type="scientific">Zophobas morio</name>
    <dbReference type="NCBI Taxonomy" id="2755281"/>
    <lineage>
        <taxon>Eukaryota</taxon>
        <taxon>Metazoa</taxon>
        <taxon>Ecdysozoa</taxon>
        <taxon>Arthropoda</taxon>
        <taxon>Hexapoda</taxon>
        <taxon>Insecta</taxon>
        <taxon>Pterygota</taxon>
        <taxon>Neoptera</taxon>
        <taxon>Endopterygota</taxon>
        <taxon>Coleoptera</taxon>
        <taxon>Polyphaga</taxon>
        <taxon>Cucujiformia</taxon>
        <taxon>Tenebrionidae</taxon>
        <taxon>Zophobas</taxon>
    </lineage>
</organism>
<comment type="caution">
    <text evidence="1">The sequence shown here is derived from an EMBL/GenBank/DDBJ whole genome shotgun (WGS) entry which is preliminary data.</text>
</comment>
<protein>
    <submittedName>
        <fullName evidence="1">Uncharacterized protein</fullName>
    </submittedName>
</protein>
<dbReference type="Proteomes" id="UP001168821">
    <property type="component" value="Unassembled WGS sequence"/>
</dbReference>
<name>A0AA38HYS0_9CUCU</name>
<dbReference type="AlphaFoldDB" id="A0AA38HYS0"/>
<accession>A0AA38HYS0</accession>
<dbReference type="EMBL" id="JALNTZ010000007">
    <property type="protein sequence ID" value="KAJ3646825.1"/>
    <property type="molecule type" value="Genomic_DNA"/>
</dbReference>
<evidence type="ECO:0000313" key="1">
    <source>
        <dbReference type="EMBL" id="KAJ3646825.1"/>
    </source>
</evidence>
<keyword evidence="2" id="KW-1185">Reference proteome</keyword>
<evidence type="ECO:0000313" key="2">
    <source>
        <dbReference type="Proteomes" id="UP001168821"/>
    </source>
</evidence>
<proteinExistence type="predicted"/>
<reference evidence="1" key="1">
    <citation type="journal article" date="2023" name="G3 (Bethesda)">
        <title>Whole genome assemblies of Zophobas morio and Tenebrio molitor.</title>
        <authorList>
            <person name="Kaur S."/>
            <person name="Stinson S.A."/>
            <person name="diCenzo G.C."/>
        </authorList>
    </citation>
    <scope>NUCLEOTIDE SEQUENCE</scope>
    <source>
        <strain evidence="1">QUZm001</strain>
    </source>
</reference>
<sequence>MYSENVARLVRPPAPPWPIPKIWYNEVAKILHIQLALRWVINNWSERFCRFLRVKMFGFLSGRHFGRLAALCKHGESYVMEGMPFSDER</sequence>
<gene>
    <name evidence="1" type="ORF">Zmor_024395</name>
</gene>